<feature type="domain" description="DUF6017" evidence="1">
    <location>
        <begin position="210"/>
        <end position="320"/>
    </location>
</feature>
<organism evidence="2 3">
    <name type="scientific">Lacrimispora amygdalina</name>
    <dbReference type="NCBI Taxonomy" id="253257"/>
    <lineage>
        <taxon>Bacteria</taxon>
        <taxon>Bacillati</taxon>
        <taxon>Bacillota</taxon>
        <taxon>Clostridia</taxon>
        <taxon>Lachnospirales</taxon>
        <taxon>Lachnospiraceae</taxon>
        <taxon>Lacrimispora</taxon>
    </lineage>
</organism>
<protein>
    <recommendedName>
        <fullName evidence="1">DUF6017 domain-containing protein</fullName>
    </recommendedName>
</protein>
<gene>
    <name evidence="2" type="ORF">LAD12857_01050</name>
</gene>
<proteinExistence type="predicted"/>
<evidence type="ECO:0000313" key="3">
    <source>
        <dbReference type="Proteomes" id="UP001419084"/>
    </source>
</evidence>
<reference evidence="2 3" key="1">
    <citation type="journal article" date="2024" name="Int. J. Syst. Evol. Microbiol.">
        <title>Lacrimispora brassicae sp. nov. isolated from fermented cabbage, and proposal of Clostridium indicum Gundawar et al. 2019 and Clostridium methoxybenzovorans Mechichi et al. 1999 as heterotypic synonyms of Lacrimispora amygdalina (Parshina et al. 2003) Haas and Blanchard 2020 and Lacrimispora indolis (McClung and McCoy 1957) Haas and Blanchard 2020, respectively.</title>
        <authorList>
            <person name="Kobayashi H."/>
            <person name="Tanizawa Y."/>
            <person name="Sakamoto M."/>
            <person name="Ohkuma M."/>
            <person name="Tohno M."/>
        </authorList>
    </citation>
    <scope>NUCLEOTIDE SEQUENCE [LARGE SCALE GENOMIC DNA]</scope>
    <source>
        <strain evidence="2 3">DSM 12857</strain>
    </source>
</reference>
<keyword evidence="3" id="KW-1185">Reference proteome</keyword>
<comment type="caution">
    <text evidence="2">The sequence shown here is derived from an EMBL/GenBank/DDBJ whole genome shotgun (WGS) entry which is preliminary data.</text>
</comment>
<dbReference type="InterPro" id="IPR046059">
    <property type="entry name" value="DUF6017"/>
</dbReference>
<evidence type="ECO:0000313" key="2">
    <source>
        <dbReference type="EMBL" id="GLB28182.1"/>
    </source>
</evidence>
<accession>A0ABQ5M060</accession>
<dbReference type="EMBL" id="BRPJ01000002">
    <property type="protein sequence ID" value="GLB28182.1"/>
    <property type="molecule type" value="Genomic_DNA"/>
</dbReference>
<dbReference type="Proteomes" id="UP001419084">
    <property type="component" value="Unassembled WGS sequence"/>
</dbReference>
<dbReference type="RefSeq" id="WP_346064388.1">
    <property type="nucleotide sequence ID" value="NZ_BRPJ01000002.1"/>
</dbReference>
<name>A0ABQ5M060_9FIRM</name>
<sequence length="328" mass="37714">MAVLKNKTQGLYVNVSKDILLDQKLSLRDRGMLITILSLSDNWDFNLKGFSKILPDGVDCIRSSVNELMKRGYLTGGQERTGRGRFGKNVIEVHQVPVPPQLENPITVSPFTEKSETVPSITGSPHTEYPTQVINNKVNNKRVNNHQSIFQRKDGETEVIPTISKRLVPMRELIERFEYSELCQILSYHHLLQECRDCQLSQYEVKARVIEELKYLISYETLVFDGDGAMVDALLDYMSEIIATDRTITFNNGETYDARSMGNQFYRLDSGAIRYVLEKFDEVSQDTRIVNKKNYLIRMLLTAKSDLETSIKSDVNYDMAHWHERGNE</sequence>
<dbReference type="Pfam" id="PF19481">
    <property type="entry name" value="DUF6017"/>
    <property type="match status" value="1"/>
</dbReference>
<evidence type="ECO:0000259" key="1">
    <source>
        <dbReference type="Pfam" id="PF19481"/>
    </source>
</evidence>